<keyword evidence="5" id="KW-1185">Reference proteome</keyword>
<dbReference type="PANTHER" id="PTHR43673:SF10">
    <property type="entry name" value="NADH DEHYDROGENASE_NAD(P)H NITROREDUCTASE XCC3605-RELATED"/>
    <property type="match status" value="1"/>
</dbReference>
<dbReference type="EMBL" id="WXEY01000013">
    <property type="protein sequence ID" value="MZP30413.1"/>
    <property type="molecule type" value="Genomic_DNA"/>
</dbReference>
<feature type="domain" description="Nitroreductase" evidence="3">
    <location>
        <begin position="7"/>
        <end position="167"/>
    </location>
</feature>
<dbReference type="RefSeq" id="WP_161258935.1">
    <property type="nucleotide sequence ID" value="NZ_WXEY01000013.1"/>
</dbReference>
<dbReference type="InterPro" id="IPR029479">
    <property type="entry name" value="Nitroreductase"/>
</dbReference>
<dbReference type="InterPro" id="IPR000415">
    <property type="entry name" value="Nitroreductase-like"/>
</dbReference>
<evidence type="ECO:0000256" key="1">
    <source>
        <dbReference type="ARBA" id="ARBA00007118"/>
    </source>
</evidence>
<protein>
    <submittedName>
        <fullName evidence="4">Nitroreductase family protein</fullName>
    </submittedName>
</protein>
<dbReference type="GO" id="GO:0016491">
    <property type="term" value="F:oxidoreductase activity"/>
    <property type="evidence" value="ECO:0007669"/>
    <property type="project" value="UniProtKB-KW"/>
</dbReference>
<gene>
    <name evidence="4" type="ORF">GTO91_11885</name>
</gene>
<name>A0A845L2D1_9FIRM</name>
<accession>A0A845L2D1</accession>
<evidence type="ECO:0000259" key="3">
    <source>
        <dbReference type="Pfam" id="PF00881"/>
    </source>
</evidence>
<dbReference type="CDD" id="cd02136">
    <property type="entry name" value="PnbA_NfnB-like"/>
    <property type="match status" value="1"/>
</dbReference>
<dbReference type="OrthoDB" id="368873at2"/>
<proteinExistence type="inferred from homology"/>
<sequence length="188" mass="21053">MELREVIYGRRSVRKYTEQKVERQQVEALLEAAVQAPSAMNSQPWSFVVIQDKERLKAYSDQAKAMMLPLCDVRPLFEKYRSLFTDPDYNIFYDAATLIVIYAKPAGPNPTVDCALAAQNIMLAARDMGLGTCWIGFAWGLFNDPAVKADLGVPEGCQAVAPLIVGYPQGEFRNMRKKAPEVMAWLEG</sequence>
<dbReference type="PANTHER" id="PTHR43673">
    <property type="entry name" value="NAD(P)H NITROREDUCTASE YDGI-RELATED"/>
    <property type="match status" value="1"/>
</dbReference>
<evidence type="ECO:0000313" key="5">
    <source>
        <dbReference type="Proteomes" id="UP000463470"/>
    </source>
</evidence>
<dbReference type="Proteomes" id="UP000463470">
    <property type="component" value="Unassembled WGS sequence"/>
</dbReference>
<reference evidence="4 5" key="1">
    <citation type="submission" date="2020-01" db="EMBL/GenBank/DDBJ databases">
        <title>Whole-genome sequence of Heliobacterium undosum DSM 13378.</title>
        <authorList>
            <person name="Kyndt J.A."/>
            <person name="Meyer T.E."/>
        </authorList>
    </citation>
    <scope>NUCLEOTIDE SEQUENCE [LARGE SCALE GENOMIC DNA]</scope>
    <source>
        <strain evidence="4 5">DSM 13378</strain>
    </source>
</reference>
<keyword evidence="2" id="KW-0560">Oxidoreductase</keyword>
<organism evidence="4 5">
    <name type="scientific">Heliomicrobium undosum</name>
    <dbReference type="NCBI Taxonomy" id="121734"/>
    <lineage>
        <taxon>Bacteria</taxon>
        <taxon>Bacillati</taxon>
        <taxon>Bacillota</taxon>
        <taxon>Clostridia</taxon>
        <taxon>Eubacteriales</taxon>
        <taxon>Heliobacteriaceae</taxon>
        <taxon>Heliomicrobium</taxon>
    </lineage>
</organism>
<dbReference type="SUPFAM" id="SSF55469">
    <property type="entry name" value="FMN-dependent nitroreductase-like"/>
    <property type="match status" value="1"/>
</dbReference>
<evidence type="ECO:0000256" key="2">
    <source>
        <dbReference type="ARBA" id="ARBA00023002"/>
    </source>
</evidence>
<evidence type="ECO:0000313" key="4">
    <source>
        <dbReference type="EMBL" id="MZP30413.1"/>
    </source>
</evidence>
<comment type="similarity">
    <text evidence="1">Belongs to the nitroreductase family.</text>
</comment>
<dbReference type="AlphaFoldDB" id="A0A845L2D1"/>
<dbReference type="Pfam" id="PF00881">
    <property type="entry name" value="Nitroreductase"/>
    <property type="match status" value="1"/>
</dbReference>
<comment type="caution">
    <text evidence="4">The sequence shown here is derived from an EMBL/GenBank/DDBJ whole genome shotgun (WGS) entry which is preliminary data.</text>
</comment>
<dbReference type="Gene3D" id="3.40.109.10">
    <property type="entry name" value="NADH Oxidase"/>
    <property type="match status" value="1"/>
</dbReference>